<dbReference type="InterPro" id="IPR017441">
    <property type="entry name" value="Protein_kinase_ATP_BS"/>
</dbReference>
<dbReference type="InterPro" id="IPR013761">
    <property type="entry name" value="SAM/pointed_sf"/>
</dbReference>
<keyword evidence="4 5" id="KW-0067">ATP-binding</keyword>
<dbReference type="SMART" id="SM00220">
    <property type="entry name" value="S_TKc"/>
    <property type="match status" value="1"/>
</dbReference>
<keyword evidence="1" id="KW-0808">Transferase</keyword>
<evidence type="ECO:0000256" key="5">
    <source>
        <dbReference type="PROSITE-ProRule" id="PRU10141"/>
    </source>
</evidence>
<dbReference type="Pfam" id="PF00069">
    <property type="entry name" value="Pkinase"/>
    <property type="match status" value="1"/>
</dbReference>
<dbReference type="SUPFAM" id="SSF47769">
    <property type="entry name" value="SAM/Pointed domain"/>
    <property type="match status" value="1"/>
</dbReference>
<feature type="region of interest" description="Disordered" evidence="6">
    <location>
        <begin position="10"/>
        <end position="33"/>
    </location>
</feature>
<feature type="compositionally biased region" description="Polar residues" evidence="6">
    <location>
        <begin position="718"/>
        <end position="727"/>
    </location>
</feature>
<proteinExistence type="predicted"/>
<organism evidence="8 9">
    <name type="scientific">Eremothecium sinecaudum</name>
    <dbReference type="NCBI Taxonomy" id="45286"/>
    <lineage>
        <taxon>Eukaryota</taxon>
        <taxon>Fungi</taxon>
        <taxon>Dikarya</taxon>
        <taxon>Ascomycota</taxon>
        <taxon>Saccharomycotina</taxon>
        <taxon>Saccharomycetes</taxon>
        <taxon>Saccharomycetales</taxon>
        <taxon>Saccharomycetaceae</taxon>
        <taxon>Eremothecium</taxon>
    </lineage>
</organism>
<dbReference type="GO" id="GO:0004672">
    <property type="term" value="F:protein kinase activity"/>
    <property type="evidence" value="ECO:0007669"/>
    <property type="project" value="InterPro"/>
</dbReference>
<dbReference type="InterPro" id="IPR008271">
    <property type="entry name" value="Ser/Thr_kinase_AS"/>
</dbReference>
<sequence length="1376" mass="152977">MAFLKRLNVASHSRSSSNSSNRASQSSGCVGKTCPNKVHLEASGVRNEYLNRNAKASESGGYDALSDVGQHSAPLSPSEANVISKDDIMDTETRVSIEKTVYPWDVTDPEQWTMHRVKTWLKEHDFDEQWVSFFRKNHIYGKNFLQLLAKDNFSKHENFLSTTKNSSYERFQYLLKRTLEDSVTCGHKAQRSTIVSDARNSFDSISRHMKRLSGASDQRSGHSDCTYSRKAADIGEERYARGRTHQKARSTGAIYRRSFISLRSLSSNNRGDHDDRKPLPIVTLNIPPRPFSTIENTPNSSPTSTLKLQQSPLSPVNGQIFNRTHKSSSSDSSLFNSKSYNEDMLKVSNCSSPQNECPSQKRLSDVMHSPLRLSPWHMDDRSKFWDKLKKITHSGSDQCGPSRYKALSNIRGTGQQISTLQEYSDENLPSATSASTAESFYNVNQPQVRMPKLEDKYHPVKTPDFVSQYVLVSKDNKAFLPLPLGSITTSKDLREEVSSLLDIKSDFTFHLTDFGCQPGEPLPADVMSTLRDTAFINSSWKLYVNCNVKPKYSQKAAELVEGSVNTKAFPSKNSLKSTTSSVVSSNDDMYSFTDITSIDEHGNVTGRREYPKTPSHYYDQGSAIQSPEVDYWNIKDKLPDLNSSISTARVRSNSKTAMASGSSLDDLKKQSFKVIRKHSNTEIDFNKGRASPYVRPELAPKRDAPKPPYMGSQISLASVHSVQSGATESVAPPISPGKPNRQRTVSFLKKVRPPPPAVDGSISVDTKVTISTPENSTPTDSIVPSYTPATSHVLVPKPYKGKLPISDGEPDEQKMTTAASISRNHRTRRSYSLKTSSLPTRVNSTRLVSSTSAADIFDENEISFAGAPELSDFDSEGSVDSDDIIWSFDKSAKDSSTTGGELERANSAADTTLSSDVNEYGIPSRKMTLRPTAEVVYQNLEMFFPDTDLDKPILEGLTPSASPAPSIKSPLPTVPDRSVTPSPSSSVRQLTPRPFIANNNSNDDINQVDTVKSPRRTRTIRAIAREASEARKQRLVNNVKRHNTKMWGTKVVEITDKRTVSINKAKNSKGEYKEFAWIKGELIGKGSFGAVYLGLNVTTGEMMAVKQVEVPKFGSQGETAACTVNALISEVSTLRNLDHLNIVQYLGFENKNGIYSLFLEYVAGGSIGSLFRLYGHFDEQLIRFLTRQVLEGLAYLHLRGILHRDLKADNILLDNAGVCKISDFGISRQSNNIYSNSEMTMRGTVFWMAPEMVDTTQGYSAKVDIWSLGCVVLEMFAGRRPWSNFEAVAAMFQIGKSKAAPPIPEDTLPLISQEGRDFLDNCFKVDPEERPTADKLLSHPFCQVPPEFDFAETDLLKFIKQNDKLNNSKLRINSHE</sequence>
<evidence type="ECO:0000256" key="4">
    <source>
        <dbReference type="ARBA" id="ARBA00022840"/>
    </source>
</evidence>
<dbReference type="InterPro" id="IPR050538">
    <property type="entry name" value="MAP_kinase_kinase_kinase"/>
</dbReference>
<dbReference type="EMBL" id="CP014242">
    <property type="protein sequence ID" value="AMD19341.1"/>
    <property type="molecule type" value="Genomic_DNA"/>
</dbReference>
<name>A0A109UVK0_9SACH</name>
<dbReference type="PROSITE" id="PS00108">
    <property type="entry name" value="PROTEIN_KINASE_ST"/>
    <property type="match status" value="1"/>
</dbReference>
<reference evidence="8 9" key="1">
    <citation type="submission" date="2016-01" db="EMBL/GenBank/DDBJ databases">
        <title>Genome sequence of the yeast Holleya sinecauda.</title>
        <authorList>
            <person name="Dietrich F.S."/>
        </authorList>
    </citation>
    <scope>NUCLEOTIDE SEQUENCE [LARGE SCALE GENOMIC DNA]</scope>
    <source>
        <strain evidence="8 9">ATCC 58844</strain>
    </source>
</reference>
<protein>
    <submittedName>
        <fullName evidence="8">HBR440Cp</fullName>
    </submittedName>
</protein>
<dbReference type="InterPro" id="IPR000719">
    <property type="entry name" value="Prot_kinase_dom"/>
</dbReference>
<evidence type="ECO:0000313" key="8">
    <source>
        <dbReference type="EMBL" id="AMD19341.1"/>
    </source>
</evidence>
<evidence type="ECO:0000256" key="1">
    <source>
        <dbReference type="ARBA" id="ARBA00022679"/>
    </source>
</evidence>
<feature type="region of interest" description="Disordered" evidence="6">
    <location>
        <begin position="954"/>
        <end position="1013"/>
    </location>
</feature>
<dbReference type="Gene3D" id="1.10.510.10">
    <property type="entry name" value="Transferase(Phosphotransferase) domain 1"/>
    <property type="match status" value="1"/>
</dbReference>
<evidence type="ECO:0000256" key="2">
    <source>
        <dbReference type="ARBA" id="ARBA00022741"/>
    </source>
</evidence>
<dbReference type="OrthoDB" id="266718at2759"/>
<dbReference type="PANTHER" id="PTHR48016:SF48">
    <property type="entry name" value="SERINE_THREONINE-PROTEIN KINASE BCK1_SLK1_SSP31"/>
    <property type="match status" value="1"/>
</dbReference>
<dbReference type="Proteomes" id="UP000243052">
    <property type="component" value="Chromosome ii"/>
</dbReference>
<feature type="compositionally biased region" description="Polar residues" evidence="6">
    <location>
        <begin position="293"/>
        <end position="317"/>
    </location>
</feature>
<dbReference type="GeneID" id="28721626"/>
<feature type="compositionally biased region" description="Polar residues" evidence="6">
    <location>
        <begin position="997"/>
        <end position="1010"/>
    </location>
</feature>
<gene>
    <name evidence="8" type="ORF">AW171_hschr21168</name>
</gene>
<feature type="domain" description="Protein kinase" evidence="7">
    <location>
        <begin position="1077"/>
        <end position="1342"/>
    </location>
</feature>
<dbReference type="Gene3D" id="1.10.150.50">
    <property type="entry name" value="Transcription Factor, Ets-1"/>
    <property type="match status" value="1"/>
</dbReference>
<dbReference type="FunFam" id="1.10.510.10:FF:000182">
    <property type="entry name" value="MAP kinase kinase kinase mkh1"/>
    <property type="match status" value="1"/>
</dbReference>
<keyword evidence="2 5" id="KW-0547">Nucleotide-binding</keyword>
<accession>A0A109UVK0</accession>
<feature type="region of interest" description="Disordered" evidence="6">
    <location>
        <begin position="891"/>
        <end position="910"/>
    </location>
</feature>
<feature type="region of interest" description="Disordered" evidence="6">
    <location>
        <begin position="265"/>
        <end position="317"/>
    </location>
</feature>
<keyword evidence="9" id="KW-1185">Reference proteome</keyword>
<dbReference type="GO" id="GO:0005524">
    <property type="term" value="F:ATP binding"/>
    <property type="evidence" value="ECO:0007669"/>
    <property type="project" value="UniProtKB-UniRule"/>
</dbReference>
<dbReference type="SUPFAM" id="SSF56112">
    <property type="entry name" value="Protein kinase-like (PK-like)"/>
    <property type="match status" value="1"/>
</dbReference>
<evidence type="ECO:0000313" key="9">
    <source>
        <dbReference type="Proteomes" id="UP000243052"/>
    </source>
</evidence>
<dbReference type="GO" id="GO:0000165">
    <property type="term" value="P:MAPK cascade"/>
    <property type="evidence" value="ECO:0007669"/>
    <property type="project" value="UniProtKB-ARBA"/>
</dbReference>
<keyword evidence="3" id="KW-0418">Kinase</keyword>
<dbReference type="STRING" id="45286.A0A109UVK0"/>
<feature type="binding site" evidence="5">
    <location>
        <position position="1106"/>
    </location>
    <ligand>
        <name>ATP</name>
        <dbReference type="ChEBI" id="CHEBI:30616"/>
    </ligand>
</feature>
<feature type="region of interest" description="Disordered" evidence="6">
    <location>
        <begin position="60"/>
        <end position="81"/>
    </location>
</feature>
<feature type="compositionally biased region" description="Low complexity" evidence="6">
    <location>
        <begin position="959"/>
        <end position="988"/>
    </location>
</feature>
<dbReference type="RefSeq" id="XP_017986337.1">
    <property type="nucleotide sequence ID" value="XM_018130848.1"/>
</dbReference>
<evidence type="ECO:0000256" key="3">
    <source>
        <dbReference type="ARBA" id="ARBA00022777"/>
    </source>
</evidence>
<dbReference type="PROSITE" id="PS00107">
    <property type="entry name" value="PROTEIN_KINASE_ATP"/>
    <property type="match status" value="1"/>
</dbReference>
<dbReference type="PANTHER" id="PTHR48016">
    <property type="entry name" value="MAP KINASE KINASE KINASE SSK2-RELATED-RELATED"/>
    <property type="match status" value="1"/>
</dbReference>
<evidence type="ECO:0000256" key="6">
    <source>
        <dbReference type="SAM" id="MobiDB-lite"/>
    </source>
</evidence>
<dbReference type="PROSITE" id="PS50011">
    <property type="entry name" value="PROTEIN_KINASE_DOM"/>
    <property type="match status" value="1"/>
</dbReference>
<dbReference type="InterPro" id="IPR011009">
    <property type="entry name" value="Kinase-like_dom_sf"/>
</dbReference>
<feature type="compositionally biased region" description="Low complexity" evidence="6">
    <location>
        <begin position="10"/>
        <end position="27"/>
    </location>
</feature>
<evidence type="ECO:0000259" key="7">
    <source>
        <dbReference type="PROSITE" id="PS50011"/>
    </source>
</evidence>
<feature type="region of interest" description="Disordered" evidence="6">
    <location>
        <begin position="718"/>
        <end position="741"/>
    </location>
</feature>